<sequence>MTNNLPPISTAYRSKLISAIASISIFFFVYFLLILISLGLIFLLGYGAVKIIALHANYLTVVLALGLFSIGLIVFYFLIKFIFIKNNDSTRHLIEIDRKTQPQLFAIIDEIVKETAVKMPGKVFLSPDVNASVSYNSIFWSMFLPVKKNLTIGIGLINSTTVGELKAVLAHEFGHFSQKSMKVGGYVNQAEKIIFDTVYNNREYEQTIKNGSGYWAFQLAGWISVSFISLFQYILKFFSDFIFKNNASLRREMEFHADAVATYVTNPKEQISSLLRLELSNAAFNSSFHLYTESNGKYLPENLFANQTALMKLFSERNNHPYKNNLPVIEEDDLTRYNRSKIEIEDQWASHPETHRRIEMIRRNKTKNNPENNELAETVIRGYDDIGKILTKKYLTLNNIKNVGEVIADNERFIQLYTEKYPLQKVNVYFNAYYENHNPVLENIDDLIQTSGISTYDELFSDEKVSLIYEKNGAESDLFTLNQIAENPKLVKTFKYNGILYQSKNARNLIPVLTKEVENLKSRLAENDGKIFSHYYTIADDAAKEILTDKYLKFASLDREYDTFENAVNQFIPSLQFMMITLPVEEIRKHRSVLLRNEKPFKDIVKQLVEESAYKDLLTIESKEILNNFIQSEYIYFNNDRYIQKEVDAIFTFINEYRTILNKTYTDYKNQLIDFQANIKKADN</sequence>
<feature type="transmembrane region" description="Helical" evidence="12">
    <location>
        <begin position="58"/>
        <end position="79"/>
    </location>
</feature>
<accession>A0A1M4T5V5</accession>
<dbReference type="InterPro" id="IPR001915">
    <property type="entry name" value="Peptidase_M48"/>
</dbReference>
<dbReference type="GO" id="GO:0005886">
    <property type="term" value="C:plasma membrane"/>
    <property type="evidence" value="ECO:0007669"/>
    <property type="project" value="UniProtKB-SubCell"/>
</dbReference>
<keyword evidence="3" id="KW-1003">Cell membrane</keyword>
<dbReference type="CDD" id="cd07328">
    <property type="entry name" value="M48_Ste24p_like"/>
    <property type="match status" value="1"/>
</dbReference>
<keyword evidence="11 12" id="KW-0472">Membrane</keyword>
<keyword evidence="5 12" id="KW-0812">Transmembrane</keyword>
<evidence type="ECO:0000256" key="9">
    <source>
        <dbReference type="ARBA" id="ARBA00022989"/>
    </source>
</evidence>
<reference evidence="15" key="1">
    <citation type="submission" date="2016-11" db="EMBL/GenBank/DDBJ databases">
        <authorList>
            <person name="Varghese N."/>
            <person name="Submissions S."/>
        </authorList>
    </citation>
    <scope>NUCLEOTIDE SEQUENCE [LARGE SCALE GENOMIC DNA]</scope>
    <source>
        <strain evidence="15">DSM 26898</strain>
    </source>
</reference>
<keyword evidence="8" id="KW-0862">Zinc</keyword>
<keyword evidence="10" id="KW-0482">Metalloprotease</keyword>
<comment type="subcellular location">
    <subcellularLocation>
        <location evidence="2">Cell membrane</location>
        <topology evidence="2">Multi-pass membrane protein</topology>
    </subcellularLocation>
</comment>
<evidence type="ECO:0000256" key="2">
    <source>
        <dbReference type="ARBA" id="ARBA00004651"/>
    </source>
</evidence>
<organism evidence="14 15">
    <name type="scientific">Chryseobacterium takakiae</name>
    <dbReference type="NCBI Taxonomy" id="1302685"/>
    <lineage>
        <taxon>Bacteria</taxon>
        <taxon>Pseudomonadati</taxon>
        <taxon>Bacteroidota</taxon>
        <taxon>Flavobacteriia</taxon>
        <taxon>Flavobacteriales</taxon>
        <taxon>Weeksellaceae</taxon>
        <taxon>Chryseobacterium group</taxon>
        <taxon>Chryseobacterium</taxon>
    </lineage>
</organism>
<dbReference type="GO" id="GO:0006508">
    <property type="term" value="P:proteolysis"/>
    <property type="evidence" value="ECO:0007669"/>
    <property type="project" value="UniProtKB-KW"/>
</dbReference>
<proteinExistence type="predicted"/>
<evidence type="ECO:0000256" key="12">
    <source>
        <dbReference type="SAM" id="Phobius"/>
    </source>
</evidence>
<keyword evidence="7" id="KW-0378">Hydrolase</keyword>
<keyword evidence="15" id="KW-1185">Reference proteome</keyword>
<feature type="transmembrane region" description="Helical" evidence="12">
    <location>
        <begin position="214"/>
        <end position="235"/>
    </location>
</feature>
<evidence type="ECO:0000313" key="14">
    <source>
        <dbReference type="EMBL" id="SHE39892.1"/>
    </source>
</evidence>
<dbReference type="PANTHER" id="PTHR43221:SF1">
    <property type="entry name" value="PROTEASE HTPX"/>
    <property type="match status" value="1"/>
</dbReference>
<evidence type="ECO:0000256" key="4">
    <source>
        <dbReference type="ARBA" id="ARBA00022670"/>
    </source>
</evidence>
<dbReference type="GO" id="GO:0004222">
    <property type="term" value="F:metalloendopeptidase activity"/>
    <property type="evidence" value="ECO:0007669"/>
    <property type="project" value="InterPro"/>
</dbReference>
<evidence type="ECO:0000256" key="1">
    <source>
        <dbReference type="ARBA" id="ARBA00001947"/>
    </source>
</evidence>
<feature type="transmembrane region" description="Helical" evidence="12">
    <location>
        <begin position="20"/>
        <end position="46"/>
    </location>
</feature>
<protein>
    <submittedName>
        <fullName evidence="14">Zn-dependent protease with chaperone function</fullName>
    </submittedName>
</protein>
<evidence type="ECO:0000256" key="8">
    <source>
        <dbReference type="ARBA" id="ARBA00022833"/>
    </source>
</evidence>
<comment type="cofactor">
    <cofactor evidence="1">
        <name>Zn(2+)</name>
        <dbReference type="ChEBI" id="CHEBI:29105"/>
    </cofactor>
</comment>
<evidence type="ECO:0000256" key="6">
    <source>
        <dbReference type="ARBA" id="ARBA00022723"/>
    </source>
</evidence>
<evidence type="ECO:0000256" key="11">
    <source>
        <dbReference type="ARBA" id="ARBA00023136"/>
    </source>
</evidence>
<dbReference type="GO" id="GO:0046872">
    <property type="term" value="F:metal ion binding"/>
    <property type="evidence" value="ECO:0007669"/>
    <property type="project" value="UniProtKB-KW"/>
</dbReference>
<evidence type="ECO:0000256" key="5">
    <source>
        <dbReference type="ARBA" id="ARBA00022692"/>
    </source>
</evidence>
<feature type="domain" description="Peptidase M48" evidence="13">
    <location>
        <begin position="100"/>
        <end position="363"/>
    </location>
</feature>
<evidence type="ECO:0000256" key="3">
    <source>
        <dbReference type="ARBA" id="ARBA00022475"/>
    </source>
</evidence>
<dbReference type="Gene3D" id="3.30.2010.10">
    <property type="entry name" value="Metalloproteases ('zincins'), catalytic domain"/>
    <property type="match status" value="1"/>
</dbReference>
<evidence type="ECO:0000259" key="13">
    <source>
        <dbReference type="Pfam" id="PF01435"/>
    </source>
</evidence>
<dbReference type="RefSeq" id="WP_072882809.1">
    <property type="nucleotide sequence ID" value="NZ_FQVO01000001.1"/>
</dbReference>
<name>A0A1M4T5V5_9FLAO</name>
<dbReference type="Proteomes" id="UP000184236">
    <property type="component" value="Unassembled WGS sequence"/>
</dbReference>
<dbReference type="EMBL" id="FQVO01000001">
    <property type="protein sequence ID" value="SHE39892.1"/>
    <property type="molecule type" value="Genomic_DNA"/>
</dbReference>
<dbReference type="STRING" id="1302685.SAMN05444408_101233"/>
<dbReference type="Pfam" id="PF01435">
    <property type="entry name" value="Peptidase_M48"/>
    <property type="match status" value="1"/>
</dbReference>
<dbReference type="AlphaFoldDB" id="A0A1M4T5V5"/>
<evidence type="ECO:0000313" key="15">
    <source>
        <dbReference type="Proteomes" id="UP000184236"/>
    </source>
</evidence>
<dbReference type="OrthoDB" id="9789270at2"/>
<dbReference type="InterPro" id="IPR050083">
    <property type="entry name" value="HtpX_protease"/>
</dbReference>
<keyword evidence="4 14" id="KW-0645">Protease</keyword>
<gene>
    <name evidence="14" type="ORF">SAMN05444408_101233</name>
</gene>
<keyword evidence="9 12" id="KW-1133">Transmembrane helix</keyword>
<keyword evidence="6" id="KW-0479">Metal-binding</keyword>
<evidence type="ECO:0000256" key="7">
    <source>
        <dbReference type="ARBA" id="ARBA00022801"/>
    </source>
</evidence>
<evidence type="ECO:0000256" key="10">
    <source>
        <dbReference type="ARBA" id="ARBA00023049"/>
    </source>
</evidence>
<dbReference type="PANTHER" id="PTHR43221">
    <property type="entry name" value="PROTEASE HTPX"/>
    <property type="match status" value="1"/>
</dbReference>